<keyword evidence="2" id="KW-1185">Reference proteome</keyword>
<dbReference type="EMBL" id="JAVRRG010000052">
    <property type="protein sequence ID" value="KAK5092843.1"/>
    <property type="molecule type" value="Genomic_DNA"/>
</dbReference>
<evidence type="ECO:0000313" key="1">
    <source>
        <dbReference type="EMBL" id="KAK5092843.1"/>
    </source>
</evidence>
<comment type="caution">
    <text evidence="1">The sequence shown here is derived from an EMBL/GenBank/DDBJ whole genome shotgun (WGS) entry which is preliminary data.</text>
</comment>
<gene>
    <name evidence="1" type="ORF">LTR24_004884</name>
</gene>
<organism evidence="1 2">
    <name type="scientific">Lithohypha guttulata</name>
    <dbReference type="NCBI Taxonomy" id="1690604"/>
    <lineage>
        <taxon>Eukaryota</taxon>
        <taxon>Fungi</taxon>
        <taxon>Dikarya</taxon>
        <taxon>Ascomycota</taxon>
        <taxon>Pezizomycotina</taxon>
        <taxon>Eurotiomycetes</taxon>
        <taxon>Chaetothyriomycetidae</taxon>
        <taxon>Chaetothyriales</taxon>
        <taxon>Trichomeriaceae</taxon>
        <taxon>Lithohypha</taxon>
    </lineage>
</organism>
<dbReference type="Proteomes" id="UP001345013">
    <property type="component" value="Unassembled WGS sequence"/>
</dbReference>
<reference evidence="1 2" key="1">
    <citation type="submission" date="2023-08" db="EMBL/GenBank/DDBJ databases">
        <title>Black Yeasts Isolated from many extreme environments.</title>
        <authorList>
            <person name="Coleine C."/>
            <person name="Stajich J.E."/>
            <person name="Selbmann L."/>
        </authorList>
    </citation>
    <scope>NUCLEOTIDE SEQUENCE [LARGE SCALE GENOMIC DNA]</scope>
    <source>
        <strain evidence="1 2">CCFEE 5885</strain>
    </source>
</reference>
<evidence type="ECO:0000313" key="2">
    <source>
        <dbReference type="Proteomes" id="UP001345013"/>
    </source>
</evidence>
<name>A0ABR0KCC7_9EURO</name>
<sequence length="238" mass="27910">MVVVEDDSILHPEIEADLLLYIQGLDENQECYTRFFDALLIKRDLHRSFFRDLKAFREQPRVIALLDKASEDKKIYRDVTNVYLASRFAHPWCRKTPLKTGFWRAEWGNIQGKQRDAEIAREEDRLHKLLVPIWVIMRSRMFPDEDTVKQWCVQERNRLKHKEESRLTLAALKMHDATIQEESPQTDDVGVTAVSDSDIDEDDRERAAYVATSVFRLAAAGAILSRTPKRKLRWLVKK</sequence>
<proteinExistence type="predicted"/>
<protein>
    <submittedName>
        <fullName evidence="1">Uncharacterized protein</fullName>
    </submittedName>
</protein>
<accession>A0ABR0KCC7</accession>